<proteinExistence type="predicted"/>
<dbReference type="AlphaFoldDB" id="A0AAQ4E699"/>
<gene>
    <name evidence="1" type="ORF">V5799_013311</name>
</gene>
<reference evidence="1 2" key="1">
    <citation type="journal article" date="2023" name="Arcadia Sci">
        <title>De novo assembly of a long-read Amblyomma americanum tick genome.</title>
        <authorList>
            <person name="Chou S."/>
            <person name="Poskanzer K.E."/>
            <person name="Rollins M."/>
            <person name="Thuy-Boun P.S."/>
        </authorList>
    </citation>
    <scope>NUCLEOTIDE SEQUENCE [LARGE SCALE GENOMIC DNA]</scope>
    <source>
        <strain evidence="1">F_SG_1</strain>
        <tissue evidence="1">Salivary glands</tissue>
    </source>
</reference>
<name>A0AAQ4E699_AMBAM</name>
<dbReference type="Proteomes" id="UP001321473">
    <property type="component" value="Unassembled WGS sequence"/>
</dbReference>
<keyword evidence="2" id="KW-1185">Reference proteome</keyword>
<evidence type="ECO:0000313" key="1">
    <source>
        <dbReference type="EMBL" id="KAK8770224.1"/>
    </source>
</evidence>
<comment type="caution">
    <text evidence="1">The sequence shown here is derived from an EMBL/GenBank/DDBJ whole genome shotgun (WGS) entry which is preliminary data.</text>
</comment>
<protein>
    <submittedName>
        <fullName evidence="1">Uncharacterized protein</fullName>
    </submittedName>
</protein>
<organism evidence="1 2">
    <name type="scientific">Amblyomma americanum</name>
    <name type="common">Lone star tick</name>
    <dbReference type="NCBI Taxonomy" id="6943"/>
    <lineage>
        <taxon>Eukaryota</taxon>
        <taxon>Metazoa</taxon>
        <taxon>Ecdysozoa</taxon>
        <taxon>Arthropoda</taxon>
        <taxon>Chelicerata</taxon>
        <taxon>Arachnida</taxon>
        <taxon>Acari</taxon>
        <taxon>Parasitiformes</taxon>
        <taxon>Ixodida</taxon>
        <taxon>Ixodoidea</taxon>
        <taxon>Ixodidae</taxon>
        <taxon>Amblyomminae</taxon>
        <taxon>Amblyomma</taxon>
    </lineage>
</organism>
<evidence type="ECO:0000313" key="2">
    <source>
        <dbReference type="Proteomes" id="UP001321473"/>
    </source>
</evidence>
<dbReference type="EMBL" id="JARKHS020021461">
    <property type="protein sequence ID" value="KAK8770224.1"/>
    <property type="molecule type" value="Genomic_DNA"/>
</dbReference>
<accession>A0AAQ4E699</accession>
<sequence length="173" mass="19630">MHFFLASCCRHSRIITPRVLVADFYHASQVRLMQILTEPFFLPWRDNLRSGISCLQTSELQSRDNEFLANDMFAVNASCPSTSPGFRQSWLCRSWICASPTLPQRASERFARVVAPVAVQLRRMRQECNPNGPRGQCRPGCSCFRIRLQPQRGMCLLRGAMLPLGFDPPGVRG</sequence>